<dbReference type="GO" id="GO:0005634">
    <property type="term" value="C:nucleus"/>
    <property type="evidence" value="ECO:0007669"/>
    <property type="project" value="UniProtKB-SubCell"/>
</dbReference>
<keyword evidence="4 9" id="KW-0805">Transcription regulation</keyword>
<dbReference type="PROSITE" id="PS50884">
    <property type="entry name" value="ZF_DOF_2"/>
    <property type="match status" value="1"/>
</dbReference>
<dbReference type="GO" id="GO:0003700">
    <property type="term" value="F:DNA-binding transcription factor activity"/>
    <property type="evidence" value="ECO:0007669"/>
    <property type="project" value="UniProtKB-UniRule"/>
</dbReference>
<dbReference type="GO" id="GO:0003677">
    <property type="term" value="F:DNA binding"/>
    <property type="evidence" value="ECO:0007669"/>
    <property type="project" value="UniProtKB-UniRule"/>
</dbReference>
<evidence type="ECO:0000256" key="5">
    <source>
        <dbReference type="ARBA" id="ARBA00023125"/>
    </source>
</evidence>
<evidence type="ECO:0000259" key="11">
    <source>
        <dbReference type="PROSITE" id="PS50884"/>
    </source>
</evidence>
<keyword evidence="3 9" id="KW-0862">Zinc</keyword>
<evidence type="ECO:0000313" key="13">
    <source>
        <dbReference type="Proteomes" id="UP000734854"/>
    </source>
</evidence>
<keyword evidence="2 8" id="KW-0863">Zinc-finger</keyword>
<dbReference type="PANTHER" id="PTHR31992:SF141">
    <property type="entry name" value="DOF ZINC FINGER PROTEIN DOF1.4"/>
    <property type="match status" value="1"/>
</dbReference>
<evidence type="ECO:0000256" key="10">
    <source>
        <dbReference type="SAM" id="MobiDB-lite"/>
    </source>
</evidence>
<name>A0A8J5CTL3_ZINOF</name>
<comment type="caution">
    <text evidence="12">The sequence shown here is derived from an EMBL/GenBank/DDBJ whole genome shotgun (WGS) entry which is preliminary data.</text>
</comment>
<evidence type="ECO:0000256" key="1">
    <source>
        <dbReference type="ARBA" id="ARBA00022723"/>
    </source>
</evidence>
<keyword evidence="5 8" id="KW-0238">DNA-binding</keyword>
<organism evidence="12 13">
    <name type="scientific">Zingiber officinale</name>
    <name type="common">Ginger</name>
    <name type="synonym">Amomum zingiber</name>
    <dbReference type="NCBI Taxonomy" id="94328"/>
    <lineage>
        <taxon>Eukaryota</taxon>
        <taxon>Viridiplantae</taxon>
        <taxon>Streptophyta</taxon>
        <taxon>Embryophyta</taxon>
        <taxon>Tracheophyta</taxon>
        <taxon>Spermatophyta</taxon>
        <taxon>Magnoliopsida</taxon>
        <taxon>Liliopsida</taxon>
        <taxon>Zingiberales</taxon>
        <taxon>Zingiberaceae</taxon>
        <taxon>Zingiber</taxon>
    </lineage>
</organism>
<dbReference type="OrthoDB" id="1927254at2759"/>
<evidence type="ECO:0000256" key="9">
    <source>
        <dbReference type="RuleBase" id="RU369094"/>
    </source>
</evidence>
<comment type="function">
    <text evidence="9">Transcription factor that binds specifically to a 5'-AA[AG]G-3' consensus core sequence.</text>
</comment>
<dbReference type="InterPro" id="IPR045174">
    <property type="entry name" value="Dof"/>
</dbReference>
<dbReference type="GO" id="GO:0008270">
    <property type="term" value="F:zinc ion binding"/>
    <property type="evidence" value="ECO:0007669"/>
    <property type="project" value="UniProtKB-KW"/>
</dbReference>
<reference evidence="12 13" key="1">
    <citation type="submission" date="2020-08" db="EMBL/GenBank/DDBJ databases">
        <title>Plant Genome Project.</title>
        <authorList>
            <person name="Zhang R.-G."/>
        </authorList>
    </citation>
    <scope>NUCLEOTIDE SEQUENCE [LARGE SCALE GENOMIC DNA]</scope>
    <source>
        <tissue evidence="12">Rhizome</tissue>
    </source>
</reference>
<gene>
    <name evidence="12" type="ORF">ZIOFF_073782</name>
</gene>
<evidence type="ECO:0000256" key="2">
    <source>
        <dbReference type="ARBA" id="ARBA00022771"/>
    </source>
</evidence>
<keyword evidence="13" id="KW-1185">Reference proteome</keyword>
<dbReference type="PROSITE" id="PS01361">
    <property type="entry name" value="ZF_DOF_1"/>
    <property type="match status" value="1"/>
</dbReference>
<proteinExistence type="predicted"/>
<comment type="subcellular location">
    <subcellularLocation>
        <location evidence="8 9">Nucleus</location>
    </subcellularLocation>
</comment>
<keyword evidence="7 8" id="KW-0539">Nucleus</keyword>
<dbReference type="PANTHER" id="PTHR31992">
    <property type="entry name" value="DOF ZINC FINGER PROTEIN DOF1.4-RELATED"/>
    <property type="match status" value="1"/>
</dbReference>
<protein>
    <recommendedName>
        <fullName evidence="9">Dof zinc finger protein</fullName>
    </recommendedName>
</protein>
<keyword evidence="1 9" id="KW-0479">Metal-binding</keyword>
<feature type="region of interest" description="Disordered" evidence="10">
    <location>
        <begin position="64"/>
        <end position="85"/>
    </location>
</feature>
<sequence>MADESSDPGGGTLPPEQGIKCPRCDSSNTKFCYYNNYSLSQPRHYCKACRRYWTKGGALRNVPVGGGCRKNKRSSRSSSASSATPSRIYPCGASAGLDFFSSLPFSRPPDNSPHGGAPVLGFSHYPTSSAISVYGGEGGFSASSSSRVGRGIHAIASSSIAASIESLSSINQDLHWRLQRQRLAMFFNDATPSSALATPTLGAISSLDDEILELGNSNSAAAKTCGGAGTPAWLMEPSNYGARVPVTAGDATSAYAAAMPMAINNGDDSNAGIWSGSPWPAWSLDMPQFGTLP</sequence>
<evidence type="ECO:0000256" key="7">
    <source>
        <dbReference type="ARBA" id="ARBA00023242"/>
    </source>
</evidence>
<dbReference type="AlphaFoldDB" id="A0A8J5CTL3"/>
<dbReference type="Proteomes" id="UP000734854">
    <property type="component" value="Unassembled WGS sequence"/>
</dbReference>
<evidence type="ECO:0000256" key="8">
    <source>
        <dbReference type="PROSITE-ProRule" id="PRU00071"/>
    </source>
</evidence>
<dbReference type="EMBL" id="JACMSC010000022">
    <property type="protein sequence ID" value="KAG6469084.1"/>
    <property type="molecule type" value="Genomic_DNA"/>
</dbReference>
<dbReference type="Pfam" id="PF02701">
    <property type="entry name" value="Zn_ribbon_Dof"/>
    <property type="match status" value="1"/>
</dbReference>
<accession>A0A8J5CTL3</accession>
<feature type="domain" description="Dof-type" evidence="11">
    <location>
        <begin position="19"/>
        <end position="73"/>
    </location>
</feature>
<keyword evidence="6 9" id="KW-0804">Transcription</keyword>
<evidence type="ECO:0000256" key="4">
    <source>
        <dbReference type="ARBA" id="ARBA00023015"/>
    </source>
</evidence>
<evidence type="ECO:0000313" key="12">
    <source>
        <dbReference type="EMBL" id="KAG6469084.1"/>
    </source>
</evidence>
<evidence type="ECO:0000256" key="6">
    <source>
        <dbReference type="ARBA" id="ARBA00023163"/>
    </source>
</evidence>
<evidence type="ECO:0000256" key="3">
    <source>
        <dbReference type="ARBA" id="ARBA00022833"/>
    </source>
</evidence>
<dbReference type="InterPro" id="IPR003851">
    <property type="entry name" value="Znf_Dof"/>
</dbReference>